<dbReference type="InterPro" id="IPR012676">
    <property type="entry name" value="TGS-like"/>
</dbReference>
<dbReference type="PROSITE" id="PS51880">
    <property type="entry name" value="TGS"/>
    <property type="match status" value="1"/>
</dbReference>
<name>A0A8J6XYT0_9BACT</name>
<comment type="function">
    <text evidence="1">In eubacteria ppGpp (guanosine 3'-diphosphate 5'-diphosphate) is a mediator of the stringent response that coordinates a variety of cellular activities in response to changes in nutritional abundance.</text>
</comment>
<dbReference type="FunFam" id="3.30.460.10:FF:000001">
    <property type="entry name" value="GTP pyrophosphokinase RelA"/>
    <property type="match status" value="1"/>
</dbReference>
<comment type="similarity">
    <text evidence="1">Belongs to the relA/spoT family.</text>
</comment>
<gene>
    <name evidence="4" type="ORF">IFK94_14770</name>
</gene>
<dbReference type="Gene3D" id="3.30.70.260">
    <property type="match status" value="1"/>
</dbReference>
<proteinExistence type="inferred from homology"/>
<dbReference type="Pfam" id="PF13291">
    <property type="entry name" value="ACT_4"/>
    <property type="match status" value="1"/>
</dbReference>
<dbReference type="PANTHER" id="PTHR21262">
    <property type="entry name" value="GUANOSINE-3',5'-BIS DIPHOSPHATE 3'-PYROPHOSPHOHYDROLASE"/>
    <property type="match status" value="1"/>
</dbReference>
<evidence type="ECO:0000259" key="3">
    <source>
        <dbReference type="PROSITE" id="PS51880"/>
    </source>
</evidence>
<dbReference type="GO" id="GO:0015969">
    <property type="term" value="P:guanosine tetraphosphate metabolic process"/>
    <property type="evidence" value="ECO:0007669"/>
    <property type="project" value="InterPro"/>
</dbReference>
<evidence type="ECO:0000259" key="2">
    <source>
        <dbReference type="PROSITE" id="PS51671"/>
    </source>
</evidence>
<dbReference type="EMBL" id="JACXWD010000080">
    <property type="protein sequence ID" value="MBD3869381.1"/>
    <property type="molecule type" value="Genomic_DNA"/>
</dbReference>
<dbReference type="PROSITE" id="PS51671">
    <property type="entry name" value="ACT"/>
    <property type="match status" value="1"/>
</dbReference>
<dbReference type="InterPro" id="IPR012675">
    <property type="entry name" value="Beta-grasp_dom_sf"/>
</dbReference>
<dbReference type="GO" id="GO:0005886">
    <property type="term" value="C:plasma membrane"/>
    <property type="evidence" value="ECO:0007669"/>
    <property type="project" value="TreeGrafter"/>
</dbReference>
<organism evidence="4 5">
    <name type="scientific">Candidatus Polarisedimenticola svalbardensis</name>
    <dbReference type="NCBI Taxonomy" id="2886004"/>
    <lineage>
        <taxon>Bacteria</taxon>
        <taxon>Pseudomonadati</taxon>
        <taxon>Acidobacteriota</taxon>
        <taxon>Candidatus Polarisedimenticolia</taxon>
        <taxon>Candidatus Polarisedimenticolales</taxon>
        <taxon>Candidatus Polarisedimenticolaceae</taxon>
        <taxon>Candidatus Polarisedimenticola</taxon>
    </lineage>
</organism>
<dbReference type="InterPro" id="IPR045865">
    <property type="entry name" value="ACT-like_dom_sf"/>
</dbReference>
<dbReference type="AlphaFoldDB" id="A0A8J6XYT0"/>
<evidence type="ECO:0000313" key="4">
    <source>
        <dbReference type="EMBL" id="MBD3869381.1"/>
    </source>
</evidence>
<dbReference type="Gene3D" id="3.30.460.10">
    <property type="entry name" value="Beta Polymerase, domain 2"/>
    <property type="match status" value="1"/>
</dbReference>
<dbReference type="Pfam" id="PF04607">
    <property type="entry name" value="RelA_SpoT"/>
    <property type="match status" value="1"/>
</dbReference>
<evidence type="ECO:0000256" key="1">
    <source>
        <dbReference type="RuleBase" id="RU003847"/>
    </source>
</evidence>
<dbReference type="Proteomes" id="UP000648239">
    <property type="component" value="Unassembled WGS sequence"/>
</dbReference>
<comment type="caution">
    <text evidence="4">The sequence shown here is derived from an EMBL/GenBank/DDBJ whole genome shotgun (WGS) entry which is preliminary data.</text>
</comment>
<dbReference type="PANTHER" id="PTHR21262:SF36">
    <property type="entry name" value="BIFUNCTIONAL (P)PPGPP SYNTHASE_HYDROLASE SPOT"/>
    <property type="match status" value="1"/>
</dbReference>
<dbReference type="GO" id="GO:0008893">
    <property type="term" value="F:guanosine-3',5'-bis(diphosphate) 3'-diphosphatase activity"/>
    <property type="evidence" value="ECO:0007669"/>
    <property type="project" value="TreeGrafter"/>
</dbReference>
<feature type="domain" description="TGS" evidence="3">
    <location>
        <begin position="273"/>
        <end position="334"/>
    </location>
</feature>
<dbReference type="SUPFAM" id="SSF55021">
    <property type="entry name" value="ACT-like"/>
    <property type="match status" value="1"/>
</dbReference>
<reference evidence="4 5" key="1">
    <citation type="submission" date="2020-08" db="EMBL/GenBank/DDBJ databases">
        <title>Acidobacteriota in marine sediments use diverse sulfur dissimilation pathways.</title>
        <authorList>
            <person name="Wasmund K."/>
        </authorList>
    </citation>
    <scope>NUCLEOTIDE SEQUENCE [LARGE SCALE GENOMIC DNA]</scope>
    <source>
        <strain evidence="4">MAG AM4</strain>
    </source>
</reference>
<dbReference type="InterPro" id="IPR043519">
    <property type="entry name" value="NT_sf"/>
</dbReference>
<dbReference type="SMART" id="SM00954">
    <property type="entry name" value="RelA_SpoT"/>
    <property type="match status" value="1"/>
</dbReference>
<dbReference type="InterPro" id="IPR045600">
    <property type="entry name" value="RelA/SpoT_AH_RIS"/>
</dbReference>
<dbReference type="InterPro" id="IPR004095">
    <property type="entry name" value="TGS"/>
</dbReference>
<dbReference type="SUPFAM" id="SSF81301">
    <property type="entry name" value="Nucleotidyltransferase"/>
    <property type="match status" value="1"/>
</dbReference>
<dbReference type="InterPro" id="IPR004811">
    <property type="entry name" value="RelA/Spo_fam"/>
</dbReference>
<dbReference type="CDD" id="cd05399">
    <property type="entry name" value="NT_Rel-Spo_like"/>
    <property type="match status" value="1"/>
</dbReference>
<dbReference type="Pfam" id="PF02824">
    <property type="entry name" value="TGS"/>
    <property type="match status" value="1"/>
</dbReference>
<dbReference type="GO" id="GO:0015949">
    <property type="term" value="P:nucleobase-containing small molecule interconversion"/>
    <property type="evidence" value="ECO:0007669"/>
    <property type="project" value="UniProtKB-ARBA"/>
</dbReference>
<dbReference type="CDD" id="cd04876">
    <property type="entry name" value="ACT_RelA-SpoT"/>
    <property type="match status" value="1"/>
</dbReference>
<protein>
    <submittedName>
        <fullName evidence="4">Bifunctional (P)ppGpp synthetase/guanosine-3',5'-bis(Diphosphate) 3'-pyrophosphohydrolase</fullName>
    </submittedName>
</protein>
<dbReference type="Pfam" id="PF13328">
    <property type="entry name" value="HD_4"/>
    <property type="match status" value="1"/>
</dbReference>
<dbReference type="Gene3D" id="3.10.20.30">
    <property type="match status" value="1"/>
</dbReference>
<sequence>QAQGENLRKMILAMVDDLRVILVKLADRLHNMRTLQHLPPEKQTRIARETFEIYAPIANRLGMGRFKAALEDLSFQYLEPESHLALSQTLKKRRKISGEFIQEIQAKLEEVLGEQGIKARISGRIKSVYSIYRKMKAQQIDVDQVYDYVAFRVLTGSVKDCYAALGTVHSVWRPVPGRIKDYIAMPKPNMYQSLHTSVMTGHGQPFEVQIRTNEMHSIAEEGIAAHWQYKEGRPLQTGDAEKVVWLRRILEWQQDLKDPRDFLELVKVDLYPEEVYTFTPKGKVLSFPRGATPLDFAYAIHTEVGNRCTGAKVNGKIVPLKYVLQNGDIIEILTQPNKVPNRDWLTLAKTSRARSKIRSWLNATERTKSVTLGKELTEKELRKYKLSPALLQDGEKTAPILKKVGLAELDDFFAAVGYGKITAYSFVTSLVPKSELKEVKPDGRVTRAFKKALGLGHRAVKVRGFDDDVMITLGRCCNPVRGEAIIGYITRGKGVTVHSTQCPNVGRLMYDSERRIEVEWDARVDGAATFDVKLVLTVQDRQGLLAKIVSAIADMKANIKNVEATTAEGSNAHIRIILVVKDQAHMNRVISGISRIQGVLDVIRARR</sequence>
<dbReference type="Pfam" id="PF19296">
    <property type="entry name" value="RelA_AH_RIS"/>
    <property type="match status" value="1"/>
</dbReference>
<dbReference type="GO" id="GO:0042594">
    <property type="term" value="P:response to starvation"/>
    <property type="evidence" value="ECO:0007669"/>
    <property type="project" value="TreeGrafter"/>
</dbReference>
<dbReference type="SUPFAM" id="SSF109604">
    <property type="entry name" value="HD-domain/PDEase-like"/>
    <property type="match status" value="1"/>
</dbReference>
<dbReference type="Gene3D" id="1.10.3210.10">
    <property type="entry name" value="Hypothetical protein af1432"/>
    <property type="match status" value="1"/>
</dbReference>
<evidence type="ECO:0000313" key="5">
    <source>
        <dbReference type="Proteomes" id="UP000648239"/>
    </source>
</evidence>
<dbReference type="InterPro" id="IPR002912">
    <property type="entry name" value="ACT_dom"/>
</dbReference>
<feature type="domain" description="ACT" evidence="2">
    <location>
        <begin position="533"/>
        <end position="607"/>
    </location>
</feature>
<dbReference type="CDD" id="cd01668">
    <property type="entry name" value="TGS_RSH"/>
    <property type="match status" value="1"/>
</dbReference>
<accession>A0A8J6XYT0</accession>
<dbReference type="InterPro" id="IPR007685">
    <property type="entry name" value="RelA_SpoT"/>
</dbReference>
<dbReference type="FunFam" id="3.10.20.30:FF:000002">
    <property type="entry name" value="GTP pyrophosphokinase (RelA/SpoT)"/>
    <property type="match status" value="1"/>
</dbReference>
<dbReference type="NCBIfam" id="TIGR00691">
    <property type="entry name" value="spoT_relA"/>
    <property type="match status" value="1"/>
</dbReference>
<dbReference type="GO" id="GO:0008728">
    <property type="term" value="F:GTP diphosphokinase activity"/>
    <property type="evidence" value="ECO:0007669"/>
    <property type="project" value="TreeGrafter"/>
</dbReference>
<dbReference type="InterPro" id="IPR033655">
    <property type="entry name" value="TGS_RelA/SpoT"/>
</dbReference>
<feature type="non-terminal residue" evidence="4">
    <location>
        <position position="1"/>
    </location>
</feature>
<dbReference type="SUPFAM" id="SSF81271">
    <property type="entry name" value="TGS-like"/>
    <property type="match status" value="1"/>
</dbReference>